<dbReference type="Proteomes" id="UP000031637">
    <property type="component" value="Chromosome"/>
</dbReference>
<evidence type="ECO:0000313" key="2">
    <source>
        <dbReference type="EMBL" id="BAO31362.1"/>
    </source>
</evidence>
<feature type="chain" id="PRO_5004795055" description="FecR protein domain-containing protein" evidence="1">
    <location>
        <begin position="26"/>
        <end position="161"/>
    </location>
</feature>
<evidence type="ECO:0008006" key="4">
    <source>
        <dbReference type="Google" id="ProtNLM"/>
    </source>
</evidence>
<reference evidence="2 3" key="1">
    <citation type="journal article" date="2014" name="Syst. Appl. Microbiol.">
        <title>Complete genomes of freshwater sulfur oxidizers Sulfuricella denitrificans skB26 and Sulfuritalea hydrogenivorans sk43H: genetic insights into the sulfur oxidation pathway of betaproteobacteria.</title>
        <authorList>
            <person name="Watanabe T."/>
            <person name="Kojima H."/>
            <person name="Fukui M."/>
        </authorList>
    </citation>
    <scope>NUCLEOTIDE SEQUENCE [LARGE SCALE GENOMIC DNA]</scope>
    <source>
        <strain evidence="2">DSM22779</strain>
    </source>
</reference>
<name>W0SKE3_9PROT</name>
<sequence>MKITWLGRLSCSAILGLAFSSPVVAQASAAGATAQVWVAQVKVSRGIVRIERGGQRFPSPVGARLKVGDAVITEANGSVGLMFADNSTLSMGPAGEVQLKTFNYDPTTYLGAFDAFVKQGTVSLQAGNLAQGAPDSVKISTPQAEVKGNARQFMVNVEENK</sequence>
<proteinExistence type="predicted"/>
<accession>W0SKE3</accession>
<organism evidence="2 3">
    <name type="scientific">Sulfuritalea hydrogenivorans sk43H</name>
    <dbReference type="NCBI Taxonomy" id="1223802"/>
    <lineage>
        <taxon>Bacteria</taxon>
        <taxon>Pseudomonadati</taxon>
        <taxon>Pseudomonadota</taxon>
        <taxon>Betaproteobacteria</taxon>
        <taxon>Nitrosomonadales</taxon>
        <taxon>Sterolibacteriaceae</taxon>
        <taxon>Sulfuritalea</taxon>
    </lineage>
</organism>
<dbReference type="KEGG" id="shd:SUTH_03592"/>
<keyword evidence="1" id="KW-0732">Signal</keyword>
<dbReference type="AlphaFoldDB" id="W0SKE3"/>
<dbReference type="STRING" id="1223802.SUTH_03592"/>
<dbReference type="EMBL" id="AP012547">
    <property type="protein sequence ID" value="BAO31362.1"/>
    <property type="molecule type" value="Genomic_DNA"/>
</dbReference>
<evidence type="ECO:0000256" key="1">
    <source>
        <dbReference type="SAM" id="SignalP"/>
    </source>
</evidence>
<feature type="signal peptide" evidence="1">
    <location>
        <begin position="1"/>
        <end position="25"/>
    </location>
</feature>
<dbReference type="RefSeq" id="WP_041101196.1">
    <property type="nucleotide sequence ID" value="NZ_AP012547.1"/>
</dbReference>
<protein>
    <recommendedName>
        <fullName evidence="4">FecR protein domain-containing protein</fullName>
    </recommendedName>
</protein>
<keyword evidence="3" id="KW-1185">Reference proteome</keyword>
<evidence type="ECO:0000313" key="3">
    <source>
        <dbReference type="Proteomes" id="UP000031637"/>
    </source>
</evidence>
<dbReference type="OrthoDB" id="8566263at2"/>
<dbReference type="HOGENOM" id="CLU_122741_1_0_4"/>
<gene>
    <name evidence="2" type="ORF">SUTH_03592</name>
</gene>